<dbReference type="PANTHER" id="PTHR44252">
    <property type="entry name" value="D-ERYTHRULOSE REDUCTASE"/>
    <property type="match status" value="1"/>
</dbReference>
<dbReference type="Pfam" id="PF13561">
    <property type="entry name" value="adh_short_C2"/>
    <property type="match status" value="1"/>
</dbReference>
<comment type="subunit">
    <text evidence="2">Homotetramer.</text>
</comment>
<dbReference type="SUPFAM" id="SSF51735">
    <property type="entry name" value="NAD(P)-binding Rossmann-fold domains"/>
    <property type="match status" value="1"/>
</dbReference>
<keyword evidence="4" id="KW-0560">Oxidoreductase</keyword>
<comment type="similarity">
    <text evidence="1">Belongs to the short-chain dehydrogenases/reductases (SDR) family.</text>
</comment>
<accession>A0A9N9SCQ2</accession>
<organism evidence="5 6">
    <name type="scientific">Phaedon cochleariae</name>
    <name type="common">Mustard beetle</name>
    <dbReference type="NCBI Taxonomy" id="80249"/>
    <lineage>
        <taxon>Eukaryota</taxon>
        <taxon>Metazoa</taxon>
        <taxon>Ecdysozoa</taxon>
        <taxon>Arthropoda</taxon>
        <taxon>Hexapoda</taxon>
        <taxon>Insecta</taxon>
        <taxon>Pterygota</taxon>
        <taxon>Neoptera</taxon>
        <taxon>Endopterygota</taxon>
        <taxon>Coleoptera</taxon>
        <taxon>Polyphaga</taxon>
        <taxon>Cucujiformia</taxon>
        <taxon>Chrysomeloidea</taxon>
        <taxon>Chrysomelidae</taxon>
        <taxon>Chrysomelinae</taxon>
        <taxon>Chrysomelini</taxon>
        <taxon>Phaedon</taxon>
    </lineage>
</organism>
<dbReference type="InterPro" id="IPR002347">
    <property type="entry name" value="SDR_fam"/>
</dbReference>
<dbReference type="OrthoDB" id="1393670at2759"/>
<dbReference type="FunFam" id="3.40.50.720:FF:000214">
    <property type="entry name" value="L-xylulose reductase"/>
    <property type="match status" value="1"/>
</dbReference>
<gene>
    <name evidence="5" type="ORF">PHAECO_LOCUS5207</name>
</gene>
<sequence length="244" mass="26255">MEITFKGKRALVTGASQGIGREIVIQLVKCQAEVVAVARNKELLDTLQKEVPSIRTIPLDLSDWNATREALSNIGPIDLLVNNAGLAILGPLTEVKEDDVNRLFDINVKAMINVTQIVVKNLLSRNAPGSIVNLSSQASLVGLLDHSVYCATKGAVDAFTRAAALEYGPKNIRVNAVNPTVILTDMGRLGWSDPKVADPMLQKIPLRRFGEVHEVVDAVVYLLSNKSSMITGTCLPVDGGYVAT</sequence>
<protein>
    <recommendedName>
        <fullName evidence="7">L-xylulose reductase</fullName>
    </recommendedName>
</protein>
<keyword evidence="3" id="KW-0521">NADP</keyword>
<evidence type="ECO:0000256" key="2">
    <source>
        <dbReference type="ARBA" id="ARBA00011881"/>
    </source>
</evidence>
<evidence type="ECO:0008006" key="7">
    <source>
        <dbReference type="Google" id="ProtNLM"/>
    </source>
</evidence>
<dbReference type="Proteomes" id="UP001153737">
    <property type="component" value="Chromosome 16"/>
</dbReference>
<proteinExistence type="inferred from homology"/>
<name>A0A9N9SCQ2_PHACE</name>
<dbReference type="AlphaFoldDB" id="A0A9N9SCQ2"/>
<evidence type="ECO:0000256" key="1">
    <source>
        <dbReference type="ARBA" id="ARBA00006484"/>
    </source>
</evidence>
<dbReference type="PRINTS" id="PR00081">
    <property type="entry name" value="GDHRDH"/>
</dbReference>
<dbReference type="GO" id="GO:0050038">
    <property type="term" value="F:L-xylulose reductase (NADPH) activity"/>
    <property type="evidence" value="ECO:0007669"/>
    <property type="project" value="TreeGrafter"/>
</dbReference>
<evidence type="ECO:0000313" key="6">
    <source>
        <dbReference type="Proteomes" id="UP001153737"/>
    </source>
</evidence>
<reference evidence="5" key="2">
    <citation type="submission" date="2022-10" db="EMBL/GenBank/DDBJ databases">
        <authorList>
            <consortium name="ENA_rothamsted_submissions"/>
            <consortium name="culmorum"/>
            <person name="King R."/>
        </authorList>
    </citation>
    <scope>NUCLEOTIDE SEQUENCE</scope>
</reference>
<dbReference type="InterPro" id="IPR036291">
    <property type="entry name" value="NAD(P)-bd_dom_sf"/>
</dbReference>
<reference evidence="5" key="1">
    <citation type="submission" date="2022-01" db="EMBL/GenBank/DDBJ databases">
        <authorList>
            <person name="King R."/>
        </authorList>
    </citation>
    <scope>NUCLEOTIDE SEQUENCE</scope>
</reference>
<dbReference type="PROSITE" id="PS00061">
    <property type="entry name" value="ADH_SHORT"/>
    <property type="match status" value="1"/>
</dbReference>
<dbReference type="EMBL" id="OU896722">
    <property type="protein sequence ID" value="CAG9817874.1"/>
    <property type="molecule type" value="Genomic_DNA"/>
</dbReference>
<dbReference type="Gene3D" id="3.40.50.720">
    <property type="entry name" value="NAD(P)-binding Rossmann-like Domain"/>
    <property type="match status" value="1"/>
</dbReference>
<dbReference type="GO" id="GO:0006006">
    <property type="term" value="P:glucose metabolic process"/>
    <property type="evidence" value="ECO:0007669"/>
    <property type="project" value="TreeGrafter"/>
</dbReference>
<dbReference type="InterPro" id="IPR051737">
    <property type="entry name" value="L-xylulose/Carbonyl_redctase"/>
</dbReference>
<dbReference type="GO" id="GO:0004090">
    <property type="term" value="F:carbonyl reductase (NADPH) activity"/>
    <property type="evidence" value="ECO:0007669"/>
    <property type="project" value="TreeGrafter"/>
</dbReference>
<evidence type="ECO:0000313" key="5">
    <source>
        <dbReference type="EMBL" id="CAG9817874.1"/>
    </source>
</evidence>
<evidence type="ECO:0000256" key="4">
    <source>
        <dbReference type="ARBA" id="ARBA00023002"/>
    </source>
</evidence>
<evidence type="ECO:0000256" key="3">
    <source>
        <dbReference type="ARBA" id="ARBA00022857"/>
    </source>
</evidence>
<dbReference type="GO" id="GO:0005997">
    <property type="term" value="P:xylulose metabolic process"/>
    <property type="evidence" value="ECO:0007669"/>
    <property type="project" value="TreeGrafter"/>
</dbReference>
<dbReference type="InterPro" id="IPR020904">
    <property type="entry name" value="Sc_DH/Rdtase_CS"/>
</dbReference>
<keyword evidence="6" id="KW-1185">Reference proteome</keyword>
<dbReference type="PANTHER" id="PTHR44252:SF3">
    <property type="entry name" value="D-ERYTHRULOSE REDUCTASE-RELATED"/>
    <property type="match status" value="1"/>
</dbReference>
<dbReference type="PRINTS" id="PR00080">
    <property type="entry name" value="SDRFAMILY"/>
</dbReference>